<accession>A0A1F5KCA4</accession>
<evidence type="ECO:0000313" key="2">
    <source>
        <dbReference type="Proteomes" id="UP000176527"/>
    </source>
</evidence>
<evidence type="ECO:0000313" key="1">
    <source>
        <dbReference type="EMBL" id="OGE38508.1"/>
    </source>
</evidence>
<name>A0A1F5KCA4_9BACT</name>
<dbReference type="EMBL" id="MFDE01000019">
    <property type="protein sequence ID" value="OGE38508.1"/>
    <property type="molecule type" value="Genomic_DNA"/>
</dbReference>
<comment type="caution">
    <text evidence="1">The sequence shown here is derived from an EMBL/GenBank/DDBJ whole genome shotgun (WGS) entry which is preliminary data.</text>
</comment>
<reference evidence="1 2" key="1">
    <citation type="journal article" date="2016" name="Nat. Commun.">
        <title>Thousands of microbial genomes shed light on interconnected biogeochemical processes in an aquifer system.</title>
        <authorList>
            <person name="Anantharaman K."/>
            <person name="Brown C.T."/>
            <person name="Hug L.A."/>
            <person name="Sharon I."/>
            <person name="Castelle C.J."/>
            <person name="Probst A.J."/>
            <person name="Thomas B.C."/>
            <person name="Singh A."/>
            <person name="Wilkins M.J."/>
            <person name="Karaoz U."/>
            <person name="Brodie E.L."/>
            <person name="Williams K.H."/>
            <person name="Hubbard S.S."/>
            <person name="Banfield J.F."/>
        </authorList>
    </citation>
    <scope>NUCLEOTIDE SEQUENCE [LARGE SCALE GENOMIC DNA]</scope>
</reference>
<dbReference type="AlphaFoldDB" id="A0A1F5KCA4"/>
<organism evidence="1 2">
    <name type="scientific">Candidatus Daviesbacteria bacterium RIFCSPHIGHO2_12_FULL_37_11</name>
    <dbReference type="NCBI Taxonomy" id="1797777"/>
    <lineage>
        <taxon>Bacteria</taxon>
        <taxon>Candidatus Daviesiibacteriota</taxon>
    </lineage>
</organism>
<dbReference type="Proteomes" id="UP000176527">
    <property type="component" value="Unassembled WGS sequence"/>
</dbReference>
<protein>
    <submittedName>
        <fullName evidence="1">Uncharacterized protein</fullName>
    </submittedName>
</protein>
<sequence>MNEVSLPEIIRNTQNRLIGDISAKEYRARFGGEEADYEREVDAVRYIPIEDITLRIEKLITEFKNEYFGEDYEENKTKYILEILERSISS</sequence>
<proteinExistence type="predicted"/>
<gene>
    <name evidence="1" type="ORF">A3F00_05525</name>
</gene>